<dbReference type="OrthoDB" id="184109at2759"/>
<dbReference type="AlphaFoldDB" id="A0A1Y1IAR8"/>
<dbReference type="PROSITE" id="PS00018">
    <property type="entry name" value="EF_HAND_1"/>
    <property type="match status" value="2"/>
</dbReference>
<dbReference type="InterPro" id="IPR011992">
    <property type="entry name" value="EF-hand-dom_pair"/>
</dbReference>
<dbReference type="SUPFAM" id="SSF47473">
    <property type="entry name" value="EF-hand"/>
    <property type="match status" value="1"/>
</dbReference>
<evidence type="ECO:0000256" key="4">
    <source>
        <dbReference type="ARBA" id="ARBA00022837"/>
    </source>
</evidence>
<protein>
    <recommendedName>
        <fullName evidence="7">B9 domain-containing protein 2</fullName>
    </recommendedName>
</protein>
<proteinExistence type="predicted"/>
<keyword evidence="11" id="KW-1185">Reference proteome</keyword>
<feature type="compositionally biased region" description="Basic and acidic residues" evidence="8">
    <location>
        <begin position="335"/>
        <end position="367"/>
    </location>
</feature>
<feature type="domain" description="EF-hand" evidence="9">
    <location>
        <begin position="423"/>
        <end position="458"/>
    </location>
</feature>
<reference evidence="10 11" key="1">
    <citation type="journal article" date="2014" name="Nat. Commun.">
        <title>Klebsormidium flaccidum genome reveals primary factors for plant terrestrial adaptation.</title>
        <authorList>
            <person name="Hori K."/>
            <person name="Maruyama F."/>
            <person name="Fujisawa T."/>
            <person name="Togashi T."/>
            <person name="Yamamoto N."/>
            <person name="Seo M."/>
            <person name="Sato S."/>
            <person name="Yamada T."/>
            <person name="Mori H."/>
            <person name="Tajima N."/>
            <person name="Moriyama T."/>
            <person name="Ikeuchi M."/>
            <person name="Watanabe M."/>
            <person name="Wada H."/>
            <person name="Kobayashi K."/>
            <person name="Saito M."/>
            <person name="Masuda T."/>
            <person name="Sasaki-Sekimoto Y."/>
            <person name="Mashiguchi K."/>
            <person name="Awai K."/>
            <person name="Shimojima M."/>
            <person name="Masuda S."/>
            <person name="Iwai M."/>
            <person name="Nobusawa T."/>
            <person name="Narise T."/>
            <person name="Kondo S."/>
            <person name="Saito H."/>
            <person name="Sato R."/>
            <person name="Murakawa M."/>
            <person name="Ihara Y."/>
            <person name="Oshima-Yamada Y."/>
            <person name="Ohtaka K."/>
            <person name="Satoh M."/>
            <person name="Sonobe K."/>
            <person name="Ishii M."/>
            <person name="Ohtani R."/>
            <person name="Kanamori-Sato M."/>
            <person name="Honoki R."/>
            <person name="Miyazaki D."/>
            <person name="Mochizuki H."/>
            <person name="Umetsu J."/>
            <person name="Higashi K."/>
            <person name="Shibata D."/>
            <person name="Kamiya Y."/>
            <person name="Sato N."/>
            <person name="Nakamura Y."/>
            <person name="Tabata S."/>
            <person name="Ida S."/>
            <person name="Kurokawa K."/>
            <person name="Ohta H."/>
        </authorList>
    </citation>
    <scope>NUCLEOTIDE SEQUENCE [LARGE SCALE GENOMIC DNA]</scope>
    <source>
        <strain evidence="10 11">NIES-2285</strain>
    </source>
</reference>
<dbReference type="PANTHER" id="PTHR12968">
    <property type="entry name" value="B9 DOMAIN-CONTAINING"/>
    <property type="match status" value="1"/>
</dbReference>
<dbReference type="InterPro" id="IPR002048">
    <property type="entry name" value="EF_hand_dom"/>
</dbReference>
<dbReference type="Pfam" id="PF07162">
    <property type="entry name" value="B9-C2"/>
    <property type="match status" value="1"/>
</dbReference>
<dbReference type="PROSITE" id="PS51381">
    <property type="entry name" value="C2_B9"/>
    <property type="match status" value="1"/>
</dbReference>
<organism evidence="10 11">
    <name type="scientific">Klebsormidium nitens</name>
    <name type="common">Green alga</name>
    <name type="synonym">Ulothrix nitens</name>
    <dbReference type="NCBI Taxonomy" id="105231"/>
    <lineage>
        <taxon>Eukaryota</taxon>
        <taxon>Viridiplantae</taxon>
        <taxon>Streptophyta</taxon>
        <taxon>Klebsormidiophyceae</taxon>
        <taxon>Klebsormidiales</taxon>
        <taxon>Klebsormidiaceae</taxon>
        <taxon>Klebsormidium</taxon>
    </lineage>
</organism>
<feature type="compositionally biased region" description="Basic and acidic residues" evidence="8">
    <location>
        <begin position="394"/>
        <end position="404"/>
    </location>
</feature>
<evidence type="ECO:0000256" key="2">
    <source>
        <dbReference type="ARBA" id="ARBA00022490"/>
    </source>
</evidence>
<evidence type="ECO:0000256" key="5">
    <source>
        <dbReference type="ARBA" id="ARBA00023212"/>
    </source>
</evidence>
<gene>
    <name evidence="10" type="ORF">KFL_002760170</name>
</gene>
<dbReference type="InterPro" id="IPR010796">
    <property type="entry name" value="C2_B9-type_dom"/>
</dbReference>
<dbReference type="Pfam" id="PF13202">
    <property type="entry name" value="EF-hand_5"/>
    <property type="match status" value="1"/>
</dbReference>
<evidence type="ECO:0000256" key="6">
    <source>
        <dbReference type="ARBA" id="ARBA00023273"/>
    </source>
</evidence>
<feature type="compositionally biased region" description="Basic and acidic residues" evidence="8">
    <location>
        <begin position="278"/>
        <end position="297"/>
    </location>
</feature>
<comment type="subcellular location">
    <subcellularLocation>
        <location evidence="1">Cytoplasm</location>
        <location evidence="1">Cytoskeleton</location>
        <location evidence="1">Cilium basal body</location>
    </subcellularLocation>
</comment>
<evidence type="ECO:0000313" key="11">
    <source>
        <dbReference type="Proteomes" id="UP000054558"/>
    </source>
</evidence>
<keyword evidence="6" id="KW-0966">Cell projection</keyword>
<evidence type="ECO:0000256" key="7">
    <source>
        <dbReference type="ARBA" id="ARBA00039272"/>
    </source>
</evidence>
<evidence type="ECO:0000256" key="1">
    <source>
        <dbReference type="ARBA" id="ARBA00004120"/>
    </source>
</evidence>
<dbReference type="InterPro" id="IPR018247">
    <property type="entry name" value="EF_Hand_1_Ca_BS"/>
</dbReference>
<keyword evidence="3" id="KW-0970">Cilium biogenesis/degradation</keyword>
<keyword evidence="2" id="KW-0963">Cytoplasm</keyword>
<keyword evidence="5" id="KW-0206">Cytoskeleton</keyword>
<feature type="domain" description="EF-hand" evidence="9">
    <location>
        <begin position="521"/>
        <end position="556"/>
    </location>
</feature>
<dbReference type="Pfam" id="PF13499">
    <property type="entry name" value="EF-hand_7"/>
    <property type="match status" value="1"/>
</dbReference>
<dbReference type="Gene3D" id="1.10.238.10">
    <property type="entry name" value="EF-hand"/>
    <property type="match status" value="2"/>
</dbReference>
<dbReference type="SMART" id="SM00054">
    <property type="entry name" value="EFh"/>
    <property type="match status" value="2"/>
</dbReference>
<sequence length="592" mass="65400">MEKSGQAHKAHGASLFIFGSVLGGTGFKPGTLCKWKLVAGRDWVLVAGAISGSTQCGMPGGVEGDDLALWEHPLNVHFKTQTSQGWPKFCFTVFHRSPYLGRDEFQAYGICALPTTAGDHELTCPTWRPNDRGNRRGDEIAGFFTGNLPELADESFIHDRDEAFSASIQTVGMGTVHLRLSLLFKDFDHYAPLSGLTRGAFSSGLRASRNFTRRRVRETGPDAGLTQEGAGASGDEATGQEERNSAFRSQRKGEVSEGEERRRAQLADRMIRTVTRNRVRDTDSEREGEGSTFESRRLSRSGSHNRAGLESGSSTDRVTDRVTNRFADRFETDRVSERVTEKTTERRQSRRSSDVTSDRLLSPERAADSSSSRRRSSSGGPESRVPDPLAYGESRSRGPEKRGSDPPSEARGVFARLGRCLAEEGASARALFEGADADASGALSRTELRRLVQRILPGVSARELQYVQLMLDEGGTGRVTWPEFEALVQACASSEQASRQQIRVGSAEADVMRTLRFIASDDPARVRALFDQYDRDKSGYLDQAELLSMIRDLMPPMDVRDRRFIIANLAFRMDADGDGRIRLDELLGKLKE</sequence>
<feature type="region of interest" description="Disordered" evidence="8">
    <location>
        <begin position="335"/>
        <end position="411"/>
    </location>
</feature>
<dbReference type="GO" id="GO:0036038">
    <property type="term" value="C:MKS complex"/>
    <property type="evidence" value="ECO:0000318"/>
    <property type="project" value="GO_Central"/>
</dbReference>
<dbReference type="STRING" id="105231.A0A1Y1IAR8"/>
<dbReference type="PANTHER" id="PTHR12968:SF2">
    <property type="entry name" value="B9 DOMAIN-CONTAINING PROTEIN 2"/>
    <property type="match status" value="1"/>
</dbReference>
<dbReference type="GO" id="GO:0060271">
    <property type="term" value="P:cilium assembly"/>
    <property type="evidence" value="ECO:0000318"/>
    <property type="project" value="GO_Central"/>
</dbReference>
<keyword evidence="4" id="KW-0106">Calcium</keyword>
<name>A0A1Y1IAR8_KLENI</name>
<dbReference type="GO" id="GO:0005509">
    <property type="term" value="F:calcium ion binding"/>
    <property type="evidence" value="ECO:0007669"/>
    <property type="project" value="InterPro"/>
</dbReference>
<dbReference type="Proteomes" id="UP000054558">
    <property type="component" value="Unassembled WGS sequence"/>
</dbReference>
<accession>A0A1Y1IAR8</accession>
<evidence type="ECO:0000256" key="8">
    <source>
        <dbReference type="SAM" id="MobiDB-lite"/>
    </source>
</evidence>
<dbReference type="PROSITE" id="PS50222">
    <property type="entry name" value="EF_HAND_2"/>
    <property type="match status" value="2"/>
</dbReference>
<evidence type="ECO:0000313" key="10">
    <source>
        <dbReference type="EMBL" id="GAQ86221.1"/>
    </source>
</evidence>
<feature type="compositionally biased region" description="Basic and acidic residues" evidence="8">
    <location>
        <begin position="240"/>
        <end position="271"/>
    </location>
</feature>
<dbReference type="EMBL" id="DF237225">
    <property type="protein sequence ID" value="GAQ86221.1"/>
    <property type="molecule type" value="Genomic_DNA"/>
</dbReference>
<evidence type="ECO:0000256" key="3">
    <source>
        <dbReference type="ARBA" id="ARBA00022794"/>
    </source>
</evidence>
<feature type="region of interest" description="Disordered" evidence="8">
    <location>
        <begin position="212"/>
        <end position="322"/>
    </location>
</feature>
<evidence type="ECO:0000259" key="9">
    <source>
        <dbReference type="PROSITE" id="PS50222"/>
    </source>
</evidence>